<comment type="caution">
    <text evidence="2">The sequence shown here is derived from an EMBL/GenBank/DDBJ whole genome shotgun (WGS) entry which is preliminary data.</text>
</comment>
<feature type="chain" id="PRO_5040185479" evidence="1">
    <location>
        <begin position="21"/>
        <end position="120"/>
    </location>
</feature>
<organism evidence="2 3">
    <name type="scientific">Marasmius oreades</name>
    <name type="common">fairy-ring Marasmius</name>
    <dbReference type="NCBI Taxonomy" id="181124"/>
    <lineage>
        <taxon>Eukaryota</taxon>
        <taxon>Fungi</taxon>
        <taxon>Dikarya</taxon>
        <taxon>Basidiomycota</taxon>
        <taxon>Agaricomycotina</taxon>
        <taxon>Agaricomycetes</taxon>
        <taxon>Agaricomycetidae</taxon>
        <taxon>Agaricales</taxon>
        <taxon>Marasmiineae</taxon>
        <taxon>Marasmiaceae</taxon>
        <taxon>Marasmius</taxon>
    </lineage>
</organism>
<keyword evidence="1" id="KW-0732">Signal</keyword>
<name>A0A9P7RV60_9AGAR</name>
<dbReference type="EMBL" id="CM032187">
    <property type="protein sequence ID" value="KAG7089965.1"/>
    <property type="molecule type" value="Genomic_DNA"/>
</dbReference>
<dbReference type="AlphaFoldDB" id="A0A9P7RV60"/>
<accession>A0A9P7RV60</accession>
<dbReference type="OrthoDB" id="2937350at2759"/>
<dbReference type="Gene3D" id="2.40.40.10">
    <property type="entry name" value="RlpA-like domain"/>
    <property type="match status" value="1"/>
</dbReference>
<gene>
    <name evidence="2" type="ORF">E1B28_011590</name>
</gene>
<dbReference type="RefSeq" id="XP_043006435.1">
    <property type="nucleotide sequence ID" value="XM_043156648.1"/>
</dbReference>
<dbReference type="SUPFAM" id="SSF50685">
    <property type="entry name" value="Barwin-like endoglucanases"/>
    <property type="match status" value="1"/>
</dbReference>
<proteinExistence type="predicted"/>
<dbReference type="Proteomes" id="UP001049176">
    <property type="component" value="Chromosome 7"/>
</dbReference>
<evidence type="ECO:0000313" key="3">
    <source>
        <dbReference type="Proteomes" id="UP001049176"/>
    </source>
</evidence>
<keyword evidence="3" id="KW-1185">Reference proteome</keyword>
<reference evidence="2" key="1">
    <citation type="journal article" date="2021" name="Genome Biol. Evol.">
        <title>The assembled and annotated genome of the fairy-ring fungus Marasmius oreades.</title>
        <authorList>
            <person name="Hiltunen M."/>
            <person name="Ament-Velasquez S.L."/>
            <person name="Johannesson H."/>
        </authorList>
    </citation>
    <scope>NUCLEOTIDE SEQUENCE</scope>
    <source>
        <strain evidence="2">03SP1</strain>
    </source>
</reference>
<feature type="signal peptide" evidence="1">
    <location>
        <begin position="1"/>
        <end position="20"/>
    </location>
</feature>
<sequence>MFFDKFTIAFLAIGVASVNAFTGTAFLQGQDNFEICPNTCPRTSLGFVGVAPDKIAEGRARCCAVVSIAYEGKNVFGMILGTCPSCARSDNITLSANLFQQVGVDPTSVKEISPVVWNVL</sequence>
<dbReference type="KEGG" id="more:E1B28_011590"/>
<dbReference type="InterPro" id="IPR036908">
    <property type="entry name" value="RlpA-like_sf"/>
</dbReference>
<dbReference type="GeneID" id="66080665"/>
<evidence type="ECO:0000256" key="1">
    <source>
        <dbReference type="SAM" id="SignalP"/>
    </source>
</evidence>
<protein>
    <submittedName>
        <fullName evidence="2">Uncharacterized protein</fullName>
    </submittedName>
</protein>
<evidence type="ECO:0000313" key="2">
    <source>
        <dbReference type="EMBL" id="KAG7089965.1"/>
    </source>
</evidence>